<reference evidence="1 2" key="1">
    <citation type="submission" date="2018-05" db="EMBL/GenBank/DDBJ databases">
        <title>Genomic Encyclopedia of Archaeal and Bacterial Type Strains, Phase II (KMG-II): from individual species to whole genera.</title>
        <authorList>
            <person name="Goeker M."/>
        </authorList>
    </citation>
    <scope>NUCLEOTIDE SEQUENCE [LARGE SCALE GENOMIC DNA]</scope>
    <source>
        <strain evidence="1 2">DSM 19975</strain>
    </source>
</reference>
<keyword evidence="2" id="KW-1185">Reference proteome</keyword>
<dbReference type="Pfam" id="PF09844">
    <property type="entry name" value="DUF2071"/>
    <property type="match status" value="1"/>
</dbReference>
<proteinExistence type="predicted"/>
<evidence type="ECO:0000313" key="1">
    <source>
        <dbReference type="EMBL" id="PWK78154.1"/>
    </source>
</evidence>
<organism evidence="1 2">
    <name type="scientific">Mucilaginibacter oryzae</name>
    <dbReference type="NCBI Taxonomy" id="468058"/>
    <lineage>
        <taxon>Bacteria</taxon>
        <taxon>Pseudomonadati</taxon>
        <taxon>Bacteroidota</taxon>
        <taxon>Sphingobacteriia</taxon>
        <taxon>Sphingobacteriales</taxon>
        <taxon>Sphingobacteriaceae</taxon>
        <taxon>Mucilaginibacter</taxon>
    </lineage>
</organism>
<sequence length="239" mass="26054">MKIPKITGVIDRRILVNFTVDPEIAKTIVPAPFSPKIVNGKAIAGICLIRLKEVRPKGLPAFLGVCSENGAHRIAVEWNENGETKEGVYIPRRDTSSSFNAMVGGRVFPGRHYRAVFDVNEANGNYHVAFKSSDGTAISVDAKVTGKLNPDSVFGDLDTASEFFKAGSTGYSPNGNQYECLVLHTDNWKVQALEVSSVSSSFFENNDIFPAGSVKFDNALLMNNIKHDWTSGNNKPMVV</sequence>
<protein>
    <submittedName>
        <fullName evidence="1">Uncharacterized protein DUF2071</fullName>
    </submittedName>
</protein>
<name>A0A316HAL3_9SPHI</name>
<gene>
    <name evidence="1" type="ORF">LX99_01994</name>
</gene>
<accession>A0A316HAL3</accession>
<evidence type="ECO:0000313" key="2">
    <source>
        <dbReference type="Proteomes" id="UP000245678"/>
    </source>
</evidence>
<dbReference type="Proteomes" id="UP000245678">
    <property type="component" value="Unassembled WGS sequence"/>
</dbReference>
<dbReference type="RefSeq" id="WP_109607738.1">
    <property type="nucleotide sequence ID" value="NZ_QGHA01000003.1"/>
</dbReference>
<dbReference type="InterPro" id="IPR018644">
    <property type="entry name" value="DUF2071"/>
</dbReference>
<dbReference type="AlphaFoldDB" id="A0A316HAL3"/>
<comment type="caution">
    <text evidence="1">The sequence shown here is derived from an EMBL/GenBank/DDBJ whole genome shotgun (WGS) entry which is preliminary data.</text>
</comment>
<dbReference type="EMBL" id="QGHA01000003">
    <property type="protein sequence ID" value="PWK78154.1"/>
    <property type="molecule type" value="Genomic_DNA"/>
</dbReference>